<keyword evidence="1" id="KW-0479">Metal-binding</keyword>
<dbReference type="Proteomes" id="UP000663760">
    <property type="component" value="Chromosome 5"/>
</dbReference>
<feature type="region of interest" description="Disordered" evidence="5">
    <location>
        <begin position="57"/>
        <end position="93"/>
    </location>
</feature>
<sequence>MEDDVPGGPLRRMSSRIRRVAPKMVAALASSDNREQAALARLEALESDNAFAEVMEVSSEEDDSLDGDGQAHMQRRQSKNMKRKTRQGKAMENAKRAPRTFIEILHDANLEALPRHVPTYLRAAVGPPSASARRYFCAVCGFAACYTCVRCGARFCSCRCQVIHNETRCLKFIS</sequence>
<evidence type="ECO:0000256" key="5">
    <source>
        <dbReference type="SAM" id="MobiDB-lite"/>
    </source>
</evidence>
<feature type="domain" description="HIT-type" evidence="6">
    <location>
        <begin position="137"/>
        <end position="169"/>
    </location>
</feature>
<evidence type="ECO:0000313" key="7">
    <source>
        <dbReference type="EMBL" id="CAA7396981.1"/>
    </source>
</evidence>
<proteinExistence type="predicted"/>
<evidence type="ECO:0000256" key="4">
    <source>
        <dbReference type="PROSITE-ProRule" id="PRU00453"/>
    </source>
</evidence>
<evidence type="ECO:0000313" key="8">
    <source>
        <dbReference type="Proteomes" id="UP000663760"/>
    </source>
</evidence>
<gene>
    <name evidence="7" type="ORF">SI8410_05007644</name>
</gene>
<dbReference type="CDD" id="cd21437">
    <property type="entry name" value="zf-HIT_ZNHIT1_like"/>
    <property type="match status" value="1"/>
</dbReference>
<evidence type="ECO:0000256" key="2">
    <source>
        <dbReference type="ARBA" id="ARBA00022771"/>
    </source>
</evidence>
<dbReference type="PANTHER" id="PTHR13093">
    <property type="entry name" value="ZINC FINGER HIT DOMAIN CONTAINING PROTEIN 1"/>
    <property type="match status" value="1"/>
</dbReference>
<dbReference type="GO" id="GO:0005634">
    <property type="term" value="C:nucleus"/>
    <property type="evidence" value="ECO:0007669"/>
    <property type="project" value="UniProtKB-ARBA"/>
</dbReference>
<accession>A0A7I8KH31</accession>
<dbReference type="Pfam" id="PF04438">
    <property type="entry name" value="zf-HIT"/>
    <property type="match status" value="1"/>
</dbReference>
<evidence type="ECO:0000259" key="6">
    <source>
        <dbReference type="PROSITE" id="PS51083"/>
    </source>
</evidence>
<feature type="compositionally biased region" description="Basic residues" evidence="5">
    <location>
        <begin position="73"/>
        <end position="87"/>
    </location>
</feature>
<protein>
    <recommendedName>
        <fullName evidence="6">HIT-type domain-containing protein</fullName>
    </recommendedName>
</protein>
<evidence type="ECO:0000256" key="3">
    <source>
        <dbReference type="ARBA" id="ARBA00022833"/>
    </source>
</evidence>
<dbReference type="GO" id="GO:0008270">
    <property type="term" value="F:zinc ion binding"/>
    <property type="evidence" value="ECO:0007669"/>
    <property type="project" value="UniProtKB-UniRule"/>
</dbReference>
<organism evidence="7 8">
    <name type="scientific">Spirodela intermedia</name>
    <name type="common">Intermediate duckweed</name>
    <dbReference type="NCBI Taxonomy" id="51605"/>
    <lineage>
        <taxon>Eukaryota</taxon>
        <taxon>Viridiplantae</taxon>
        <taxon>Streptophyta</taxon>
        <taxon>Embryophyta</taxon>
        <taxon>Tracheophyta</taxon>
        <taxon>Spermatophyta</taxon>
        <taxon>Magnoliopsida</taxon>
        <taxon>Liliopsida</taxon>
        <taxon>Araceae</taxon>
        <taxon>Lemnoideae</taxon>
        <taxon>Spirodela</taxon>
    </lineage>
</organism>
<dbReference type="PROSITE" id="PS51083">
    <property type="entry name" value="ZF_HIT"/>
    <property type="match status" value="1"/>
</dbReference>
<dbReference type="OrthoDB" id="74807at2759"/>
<keyword evidence="2 4" id="KW-0863">Zinc-finger</keyword>
<dbReference type="EMBL" id="LR746268">
    <property type="protein sequence ID" value="CAA7396981.1"/>
    <property type="molecule type" value="Genomic_DNA"/>
</dbReference>
<dbReference type="InterPro" id="IPR007529">
    <property type="entry name" value="Znf_HIT"/>
</dbReference>
<reference evidence="7" key="1">
    <citation type="submission" date="2020-02" db="EMBL/GenBank/DDBJ databases">
        <authorList>
            <person name="Scholz U."/>
            <person name="Mascher M."/>
            <person name="Fiebig A."/>
        </authorList>
    </citation>
    <scope>NUCLEOTIDE SEQUENCE</scope>
</reference>
<dbReference type="InterPro" id="IPR039723">
    <property type="entry name" value="Vps71/ZNHIT1"/>
</dbReference>
<dbReference type="GO" id="GO:0006338">
    <property type="term" value="P:chromatin remodeling"/>
    <property type="evidence" value="ECO:0007669"/>
    <property type="project" value="InterPro"/>
</dbReference>
<name>A0A7I8KH31_SPIIN</name>
<keyword evidence="8" id="KW-1185">Reference proteome</keyword>
<dbReference type="AlphaFoldDB" id="A0A7I8KH31"/>
<keyword evidence="3" id="KW-0862">Zinc</keyword>
<evidence type="ECO:0000256" key="1">
    <source>
        <dbReference type="ARBA" id="ARBA00022723"/>
    </source>
</evidence>